<dbReference type="Proteomes" id="UP000315700">
    <property type="component" value="Chromosome"/>
</dbReference>
<reference evidence="1 2" key="1">
    <citation type="submission" date="2019-02" db="EMBL/GenBank/DDBJ databases">
        <title>Deep-cultivation of Planctomycetes and their phenomic and genomic characterization uncovers novel biology.</title>
        <authorList>
            <person name="Wiegand S."/>
            <person name="Jogler M."/>
            <person name="Boedeker C."/>
            <person name="Pinto D."/>
            <person name="Vollmers J."/>
            <person name="Rivas-Marin E."/>
            <person name="Kohn T."/>
            <person name="Peeters S.H."/>
            <person name="Heuer A."/>
            <person name="Rast P."/>
            <person name="Oberbeckmann S."/>
            <person name="Bunk B."/>
            <person name="Jeske O."/>
            <person name="Meyerdierks A."/>
            <person name="Storesund J.E."/>
            <person name="Kallscheuer N."/>
            <person name="Luecker S."/>
            <person name="Lage O.M."/>
            <person name="Pohl T."/>
            <person name="Merkel B.J."/>
            <person name="Hornburger P."/>
            <person name="Mueller R.-W."/>
            <person name="Bruemmer F."/>
            <person name="Labrenz M."/>
            <person name="Spormann A.M."/>
            <person name="Op den Camp H."/>
            <person name="Overmann J."/>
            <person name="Amann R."/>
            <person name="Jetten M.S.M."/>
            <person name="Mascher T."/>
            <person name="Medema M.H."/>
            <person name="Devos D.P."/>
            <person name="Kaster A.-K."/>
            <person name="Ovreas L."/>
            <person name="Rohde M."/>
            <person name="Galperin M.Y."/>
            <person name="Jogler C."/>
        </authorList>
    </citation>
    <scope>NUCLEOTIDE SEQUENCE [LARGE SCALE GENOMIC DNA]</scope>
    <source>
        <strain evidence="1 2">Pan44</strain>
    </source>
</reference>
<dbReference type="AlphaFoldDB" id="A0A517SHC3"/>
<dbReference type="KEGG" id="ccos:Pan44_35560"/>
<evidence type="ECO:0000313" key="1">
    <source>
        <dbReference type="EMBL" id="QDT55512.1"/>
    </source>
</evidence>
<organism evidence="1 2">
    <name type="scientific">Caulifigura coniformis</name>
    <dbReference type="NCBI Taxonomy" id="2527983"/>
    <lineage>
        <taxon>Bacteria</taxon>
        <taxon>Pseudomonadati</taxon>
        <taxon>Planctomycetota</taxon>
        <taxon>Planctomycetia</taxon>
        <taxon>Planctomycetales</taxon>
        <taxon>Planctomycetaceae</taxon>
        <taxon>Caulifigura</taxon>
    </lineage>
</organism>
<protein>
    <submittedName>
        <fullName evidence="1">Uncharacterized protein</fullName>
    </submittedName>
</protein>
<sequence length="306" mass="34544">MKRISSLRFKLWAAEQGLNLDDQQAEALRSDLEQRSGRELLHTDFYPSNHHERFGLKRGDSRNSLERVQDMEFRKSQFKQPEQLPVSEQIARSFEAEAKQARIDALPDAERRAVQYREKADAEARAQSDAAVLAEQRGKIADVLTAAKLNAIRAAFDADLTTREVEFAFHNAALLEHNLDAGQYAKNHTDWARPIAARKSASYEEFRQKLAAETAQRQSQIAEFLPPPAAPASDKPFAWDKPPEVAQSQTKRGMVRIFHDGKATVVPQWAYDDNIDNPAWLAKYATEHGSVDDAVLQDGDSPHGQW</sequence>
<proteinExistence type="predicted"/>
<gene>
    <name evidence="1" type="ORF">Pan44_35560</name>
</gene>
<dbReference type="EMBL" id="CP036271">
    <property type="protein sequence ID" value="QDT55512.1"/>
    <property type="molecule type" value="Genomic_DNA"/>
</dbReference>
<name>A0A517SHC3_9PLAN</name>
<keyword evidence="2" id="KW-1185">Reference proteome</keyword>
<accession>A0A517SHC3</accession>
<dbReference type="InParanoid" id="A0A517SHC3"/>
<evidence type="ECO:0000313" key="2">
    <source>
        <dbReference type="Proteomes" id="UP000315700"/>
    </source>
</evidence>
<dbReference type="RefSeq" id="WP_145031376.1">
    <property type="nucleotide sequence ID" value="NZ_CP036271.1"/>
</dbReference>